<accession>A0A8J4H520</accession>
<keyword evidence="3" id="KW-0804">Transcription</keyword>
<dbReference type="Gene3D" id="1.10.260.40">
    <property type="entry name" value="lambda repressor-like DNA-binding domains"/>
    <property type="match status" value="1"/>
</dbReference>
<dbReference type="PROSITE" id="PS50932">
    <property type="entry name" value="HTH_LACI_2"/>
    <property type="match status" value="1"/>
</dbReference>
<comment type="caution">
    <text evidence="5">The sequence shown here is derived from an EMBL/GenBank/DDBJ whole genome shotgun (WGS) entry which is preliminary data.</text>
</comment>
<evidence type="ECO:0000313" key="5">
    <source>
        <dbReference type="EMBL" id="GIQ68828.1"/>
    </source>
</evidence>
<dbReference type="CDD" id="cd06267">
    <property type="entry name" value="PBP1_LacI_sugar_binding-like"/>
    <property type="match status" value="1"/>
</dbReference>
<dbReference type="GO" id="GO:0003700">
    <property type="term" value="F:DNA-binding transcription factor activity"/>
    <property type="evidence" value="ECO:0007669"/>
    <property type="project" value="TreeGrafter"/>
</dbReference>
<dbReference type="InterPro" id="IPR000843">
    <property type="entry name" value="HTH_LacI"/>
</dbReference>
<dbReference type="CDD" id="cd01392">
    <property type="entry name" value="HTH_LacI"/>
    <property type="match status" value="1"/>
</dbReference>
<dbReference type="RefSeq" id="WP_213411560.1">
    <property type="nucleotide sequence ID" value="NZ_BOVK01000018.1"/>
</dbReference>
<dbReference type="Pfam" id="PF13377">
    <property type="entry name" value="Peripla_BP_3"/>
    <property type="match status" value="1"/>
</dbReference>
<gene>
    <name evidence="5" type="primary">lacI</name>
    <name evidence="5" type="ORF">XYCOK13_16520</name>
</gene>
<dbReference type="PANTHER" id="PTHR30146:SF109">
    <property type="entry name" value="HTH-TYPE TRANSCRIPTIONAL REGULATOR GALS"/>
    <property type="match status" value="1"/>
</dbReference>
<evidence type="ECO:0000256" key="2">
    <source>
        <dbReference type="ARBA" id="ARBA00023125"/>
    </source>
</evidence>
<sequence>MGKNIREIAELAGVSIATVSKVINGYTSVSAKTREKVMQIVNDTGFMPNSAARELVKKRSMTLGIFLTTGLTHPFFHQLLGGIEVALKEKGFDLIYLAQLGWTEEYSFVRHLRSRNVEGVLVFGFQRRDLNFDELIQSEIPTIFIDLDLTGPRSGYITSENKHSIKRAVEYLYSLNHRKIAFITGTLESFAGRLRFEAYRQAISDLGLPYVAEFVAAGNWEKPSGYSGTKRFLALQDRPTAIICSSDMSAIGAMEAVMDAGLSVPDDISVIGFDDIELTQHLRPALTTIRQNTFQIGKQAVELLVEMINNPDSPPPAVAIPTELIIRDSCTVHRE</sequence>
<dbReference type="PANTHER" id="PTHR30146">
    <property type="entry name" value="LACI-RELATED TRANSCRIPTIONAL REPRESSOR"/>
    <property type="match status" value="1"/>
</dbReference>
<keyword evidence="2" id="KW-0238">DNA-binding</keyword>
<evidence type="ECO:0000313" key="6">
    <source>
        <dbReference type="Proteomes" id="UP000677918"/>
    </source>
</evidence>
<keyword evidence="6" id="KW-1185">Reference proteome</keyword>
<dbReference type="AlphaFoldDB" id="A0A8J4H520"/>
<dbReference type="SUPFAM" id="SSF53822">
    <property type="entry name" value="Periplasmic binding protein-like I"/>
    <property type="match status" value="1"/>
</dbReference>
<dbReference type="GO" id="GO:0000976">
    <property type="term" value="F:transcription cis-regulatory region binding"/>
    <property type="evidence" value="ECO:0007669"/>
    <property type="project" value="TreeGrafter"/>
</dbReference>
<evidence type="ECO:0000256" key="1">
    <source>
        <dbReference type="ARBA" id="ARBA00023015"/>
    </source>
</evidence>
<name>A0A8J4H520_9BACL</name>
<protein>
    <submittedName>
        <fullName evidence="5">LacI family transcriptional regulator</fullName>
    </submittedName>
</protein>
<feature type="domain" description="HTH lacI-type" evidence="4">
    <location>
        <begin position="3"/>
        <end position="57"/>
    </location>
</feature>
<organism evidence="5 6">
    <name type="scientific">Xylanibacillus composti</name>
    <dbReference type="NCBI Taxonomy" id="1572762"/>
    <lineage>
        <taxon>Bacteria</taxon>
        <taxon>Bacillati</taxon>
        <taxon>Bacillota</taxon>
        <taxon>Bacilli</taxon>
        <taxon>Bacillales</taxon>
        <taxon>Paenibacillaceae</taxon>
        <taxon>Xylanibacillus</taxon>
    </lineage>
</organism>
<keyword evidence="1" id="KW-0805">Transcription regulation</keyword>
<evidence type="ECO:0000259" key="4">
    <source>
        <dbReference type="PROSITE" id="PS50932"/>
    </source>
</evidence>
<dbReference type="InterPro" id="IPR028082">
    <property type="entry name" value="Peripla_BP_I"/>
</dbReference>
<dbReference type="InterPro" id="IPR046335">
    <property type="entry name" value="LacI/GalR-like_sensor"/>
</dbReference>
<evidence type="ECO:0000256" key="3">
    <source>
        <dbReference type="ARBA" id="ARBA00023163"/>
    </source>
</evidence>
<dbReference type="Proteomes" id="UP000677918">
    <property type="component" value="Unassembled WGS sequence"/>
</dbReference>
<dbReference type="Pfam" id="PF00356">
    <property type="entry name" value="LacI"/>
    <property type="match status" value="1"/>
</dbReference>
<dbReference type="SUPFAM" id="SSF47413">
    <property type="entry name" value="lambda repressor-like DNA-binding domains"/>
    <property type="match status" value="1"/>
</dbReference>
<dbReference type="Gene3D" id="3.40.50.2300">
    <property type="match status" value="2"/>
</dbReference>
<dbReference type="SMART" id="SM00354">
    <property type="entry name" value="HTH_LACI"/>
    <property type="match status" value="1"/>
</dbReference>
<dbReference type="EMBL" id="BOVK01000018">
    <property type="protein sequence ID" value="GIQ68828.1"/>
    <property type="molecule type" value="Genomic_DNA"/>
</dbReference>
<reference evidence="5" key="1">
    <citation type="submission" date="2021-04" db="EMBL/GenBank/DDBJ databases">
        <title>Draft genome sequence of Xylanibacillus composti strain K13.</title>
        <authorList>
            <person name="Uke A."/>
            <person name="Chhe C."/>
            <person name="Baramee S."/>
            <person name="Kosugi A."/>
        </authorList>
    </citation>
    <scope>NUCLEOTIDE SEQUENCE</scope>
    <source>
        <strain evidence="5">K13</strain>
    </source>
</reference>
<proteinExistence type="predicted"/>
<dbReference type="InterPro" id="IPR010982">
    <property type="entry name" value="Lambda_DNA-bd_dom_sf"/>
</dbReference>
<dbReference type="PROSITE" id="PS00356">
    <property type="entry name" value="HTH_LACI_1"/>
    <property type="match status" value="1"/>
</dbReference>